<proteinExistence type="inferred from homology"/>
<evidence type="ECO:0000313" key="2">
    <source>
        <dbReference type="EMBL" id="MDQ0517240.1"/>
    </source>
</evidence>
<dbReference type="RefSeq" id="WP_266278590.1">
    <property type="nucleotide sequence ID" value="NZ_JAPKNF010000001.1"/>
</dbReference>
<comment type="caution">
    <text evidence="2">The sequence shown here is derived from an EMBL/GenBank/DDBJ whole genome shotgun (WGS) entry which is preliminary data.</text>
</comment>
<reference evidence="2 3" key="1">
    <citation type="submission" date="2023-07" db="EMBL/GenBank/DDBJ databases">
        <title>Genomic Encyclopedia of Type Strains, Phase IV (KMG-IV): sequencing the most valuable type-strain genomes for metagenomic binning, comparative biology and taxonomic classification.</title>
        <authorList>
            <person name="Goeker M."/>
        </authorList>
    </citation>
    <scope>NUCLEOTIDE SEQUENCE [LARGE SCALE GENOMIC DNA]</scope>
    <source>
        <strain evidence="2 3">B1-1</strain>
    </source>
</reference>
<dbReference type="Pfam" id="PF13561">
    <property type="entry name" value="adh_short_C2"/>
    <property type="match status" value="1"/>
</dbReference>
<keyword evidence="3" id="KW-1185">Reference proteome</keyword>
<dbReference type="SUPFAM" id="SSF51735">
    <property type="entry name" value="NAD(P)-binding Rossmann-fold domains"/>
    <property type="match status" value="1"/>
</dbReference>
<dbReference type="InterPro" id="IPR002347">
    <property type="entry name" value="SDR_fam"/>
</dbReference>
<dbReference type="PRINTS" id="PR00081">
    <property type="entry name" value="GDHRDH"/>
</dbReference>
<dbReference type="Proteomes" id="UP001223743">
    <property type="component" value="Unassembled WGS sequence"/>
</dbReference>
<organism evidence="2 3">
    <name type="scientific">Kaistia geumhonensis</name>
    <dbReference type="NCBI Taxonomy" id="410839"/>
    <lineage>
        <taxon>Bacteria</taxon>
        <taxon>Pseudomonadati</taxon>
        <taxon>Pseudomonadota</taxon>
        <taxon>Alphaproteobacteria</taxon>
        <taxon>Hyphomicrobiales</taxon>
        <taxon>Kaistiaceae</taxon>
        <taxon>Kaistia</taxon>
    </lineage>
</organism>
<evidence type="ECO:0000256" key="1">
    <source>
        <dbReference type="ARBA" id="ARBA00006484"/>
    </source>
</evidence>
<dbReference type="InterPro" id="IPR036291">
    <property type="entry name" value="NAD(P)-bd_dom_sf"/>
</dbReference>
<dbReference type="PANTHER" id="PTHR42879:SF2">
    <property type="entry name" value="3-OXOACYL-[ACYL-CARRIER-PROTEIN] REDUCTASE FABG"/>
    <property type="match status" value="1"/>
</dbReference>
<dbReference type="InterPro" id="IPR050259">
    <property type="entry name" value="SDR"/>
</dbReference>
<comment type="similarity">
    <text evidence="1">Belongs to the short-chain dehydrogenases/reductases (SDR) family.</text>
</comment>
<dbReference type="Gene3D" id="3.40.50.720">
    <property type="entry name" value="NAD(P)-binding Rossmann-like Domain"/>
    <property type="match status" value="1"/>
</dbReference>
<evidence type="ECO:0000313" key="3">
    <source>
        <dbReference type="Proteomes" id="UP001223743"/>
    </source>
</evidence>
<sequence>MRIDLEGGRVVIGGFRHALAEAAAAALAQNGATVAFGGESEADILVVAHPLDLDAAYRPDELIALAETAADAMMARGRGRILHLVPAVAVLAMRRHAAAGPALAAVVAAMRGLAMRAAPTVLVNALATGWIGDGASGDPAMGTHVPLGRPGRIEEAIAGLLFLADPMNTYTTGQVLAVDGGWTAGYGRDF</sequence>
<dbReference type="PANTHER" id="PTHR42879">
    <property type="entry name" value="3-OXOACYL-(ACYL-CARRIER-PROTEIN) REDUCTASE"/>
    <property type="match status" value="1"/>
</dbReference>
<dbReference type="EMBL" id="JAUSWJ010000001">
    <property type="protein sequence ID" value="MDQ0517240.1"/>
    <property type="molecule type" value="Genomic_DNA"/>
</dbReference>
<gene>
    <name evidence="2" type="ORF">QO015_002853</name>
</gene>
<name>A0ABU0M8E2_9HYPH</name>
<accession>A0ABU0M8E2</accession>
<protein>
    <submittedName>
        <fullName evidence="2">NAD(P)-dependent dehydrogenase (Short-subunit alcohol dehydrogenase family)</fullName>
    </submittedName>
</protein>